<organism evidence="2 3">
    <name type="scientific">Granulicella sibirica</name>
    <dbReference type="NCBI Taxonomy" id="2479048"/>
    <lineage>
        <taxon>Bacteria</taxon>
        <taxon>Pseudomonadati</taxon>
        <taxon>Acidobacteriota</taxon>
        <taxon>Terriglobia</taxon>
        <taxon>Terriglobales</taxon>
        <taxon>Acidobacteriaceae</taxon>
        <taxon>Granulicella</taxon>
    </lineage>
</organism>
<feature type="signal peptide" evidence="1">
    <location>
        <begin position="1"/>
        <end position="18"/>
    </location>
</feature>
<dbReference type="Proteomes" id="UP000289437">
    <property type="component" value="Unassembled WGS sequence"/>
</dbReference>
<gene>
    <name evidence="2" type="ORF">GRAN_3287</name>
</gene>
<name>A0A4Q0T215_9BACT</name>
<keyword evidence="3" id="KW-1185">Reference proteome</keyword>
<protein>
    <submittedName>
        <fullName evidence="2">Uncharacterized protein</fullName>
    </submittedName>
</protein>
<dbReference type="EMBL" id="RDSM01000002">
    <property type="protein sequence ID" value="RXH56430.1"/>
    <property type="molecule type" value="Genomic_DNA"/>
</dbReference>
<comment type="caution">
    <text evidence="2">The sequence shown here is derived from an EMBL/GenBank/DDBJ whole genome shotgun (WGS) entry which is preliminary data.</text>
</comment>
<dbReference type="AlphaFoldDB" id="A0A4Q0T215"/>
<keyword evidence="1" id="KW-0732">Signal</keyword>
<accession>A0A4Q0T215</accession>
<proteinExistence type="predicted"/>
<feature type="chain" id="PRO_5020429845" evidence="1">
    <location>
        <begin position="19"/>
        <end position="149"/>
    </location>
</feature>
<sequence length="149" mass="16131">MLLSVSLILGMMCSSGMAQEKGIWRASSTTAKSITGDLAFWNEKLVINFTPFVFAQIRTLEGPEVTALFNGEGGADGVGNLYRLNTIPAAKAFLHKNTLCGHDDTQWFATYVVGKSMQLAFFSGAKMPVFTPEAIADSTNLCGTFSYVR</sequence>
<reference evidence="3" key="2">
    <citation type="submission" date="2019-02" db="EMBL/GenBank/DDBJ databases">
        <title>Granulicella sibirica sp. nov., a psychrotolerant acidobacterium isolated from an organic soil layer in forested tundra, West Siberia.</title>
        <authorList>
            <person name="Oshkin I.Y."/>
            <person name="Kulichevskaya I.S."/>
            <person name="Rijpstra W.I.C."/>
            <person name="Sinninghe Damste J.S."/>
            <person name="Rakitin A.L."/>
            <person name="Ravin N.V."/>
            <person name="Dedysh S.N."/>
        </authorList>
    </citation>
    <scope>NUCLEOTIDE SEQUENCE [LARGE SCALE GENOMIC DNA]</scope>
    <source>
        <strain evidence="3">AF10</strain>
    </source>
</reference>
<reference evidence="2 3" key="1">
    <citation type="submission" date="2018-11" db="EMBL/GenBank/DDBJ databases">
        <authorList>
            <person name="Mardanov A.V."/>
            <person name="Ravin N.V."/>
            <person name="Dedysh S.N."/>
        </authorList>
    </citation>
    <scope>NUCLEOTIDE SEQUENCE [LARGE SCALE GENOMIC DNA]</scope>
    <source>
        <strain evidence="2 3">AF10</strain>
    </source>
</reference>
<evidence type="ECO:0000313" key="2">
    <source>
        <dbReference type="EMBL" id="RXH56430.1"/>
    </source>
</evidence>
<evidence type="ECO:0000256" key="1">
    <source>
        <dbReference type="SAM" id="SignalP"/>
    </source>
</evidence>
<evidence type="ECO:0000313" key="3">
    <source>
        <dbReference type="Proteomes" id="UP000289437"/>
    </source>
</evidence>